<comment type="catalytic activity">
    <reaction evidence="1">
        <text>ATP + protein L-histidine = ADP + protein N-phospho-L-histidine.</text>
        <dbReference type="EC" id="2.7.13.3"/>
    </reaction>
</comment>
<dbReference type="EC" id="2.7.13.3" evidence="3"/>
<evidence type="ECO:0000313" key="11">
    <source>
        <dbReference type="Proteomes" id="UP000199671"/>
    </source>
</evidence>
<dbReference type="Pfam" id="PF00512">
    <property type="entry name" value="HisKA"/>
    <property type="match status" value="1"/>
</dbReference>
<dbReference type="InterPro" id="IPR003661">
    <property type="entry name" value="HisK_dim/P_dom"/>
</dbReference>
<proteinExistence type="predicted"/>
<dbReference type="InterPro" id="IPR050736">
    <property type="entry name" value="Sensor_HK_Regulatory"/>
</dbReference>
<evidence type="ECO:0000256" key="5">
    <source>
        <dbReference type="ARBA" id="ARBA00022679"/>
    </source>
</evidence>
<evidence type="ECO:0000256" key="8">
    <source>
        <dbReference type="SAM" id="MobiDB-lite"/>
    </source>
</evidence>
<sequence>MMGPMSASLTAAIGWTLVIVAVLASALAVHWRRALVLTRRDNARLREDAQRRSTPRDVLAHEIRTPLALISASAELLDEETPGDLNEVQRRFVTTILDNARDASQMAEDFLTEARLDHEVRSLRRERVELRTLVRDLVQEMRRSAHTTIRLEDHGRPVRVEADRGLLRQAVANAVTNALRHCDGAPVTVRISADTDDALITVMDDGAGMSRQERRRAFIPYATANPLTAPSSRGAGLGMMVTQRIMEAHGGRVLIDTIAARGTTVYLTLPLHPDTADAAGVGSGTPGPAPTNGAPAS</sequence>
<accession>A0A1G9WZE1</accession>
<dbReference type="CDD" id="cd00082">
    <property type="entry name" value="HisKA"/>
    <property type="match status" value="1"/>
</dbReference>
<evidence type="ECO:0000259" key="9">
    <source>
        <dbReference type="PROSITE" id="PS50109"/>
    </source>
</evidence>
<dbReference type="Gene3D" id="3.30.565.10">
    <property type="entry name" value="Histidine kinase-like ATPase, C-terminal domain"/>
    <property type="match status" value="1"/>
</dbReference>
<dbReference type="InterPro" id="IPR036097">
    <property type="entry name" value="HisK_dim/P_sf"/>
</dbReference>
<feature type="domain" description="Histidine kinase" evidence="9">
    <location>
        <begin position="58"/>
        <end position="273"/>
    </location>
</feature>
<reference evidence="10 11" key="1">
    <citation type="submission" date="2016-10" db="EMBL/GenBank/DDBJ databases">
        <authorList>
            <person name="de Groot N.N."/>
        </authorList>
    </citation>
    <scope>NUCLEOTIDE SEQUENCE [LARGE SCALE GENOMIC DNA]</scope>
    <source>
        <strain evidence="10 11">KPR-7B</strain>
    </source>
</reference>
<dbReference type="InterPro" id="IPR036890">
    <property type="entry name" value="HATPase_C_sf"/>
</dbReference>
<evidence type="ECO:0000313" key="10">
    <source>
        <dbReference type="EMBL" id="SDM89924.1"/>
    </source>
</evidence>
<name>A0A1G9WZE1_9ACTO</name>
<dbReference type="InterPro" id="IPR005467">
    <property type="entry name" value="His_kinase_dom"/>
</dbReference>
<dbReference type="SMART" id="SM00388">
    <property type="entry name" value="HisKA"/>
    <property type="match status" value="1"/>
</dbReference>
<dbReference type="PANTHER" id="PTHR43711">
    <property type="entry name" value="TWO-COMPONENT HISTIDINE KINASE"/>
    <property type="match status" value="1"/>
</dbReference>
<dbReference type="PRINTS" id="PR00344">
    <property type="entry name" value="BCTRLSENSOR"/>
</dbReference>
<keyword evidence="5" id="KW-0808">Transferase</keyword>
<dbReference type="GO" id="GO:0005886">
    <property type="term" value="C:plasma membrane"/>
    <property type="evidence" value="ECO:0007669"/>
    <property type="project" value="UniProtKB-SubCell"/>
</dbReference>
<evidence type="ECO:0000256" key="6">
    <source>
        <dbReference type="ARBA" id="ARBA00022777"/>
    </source>
</evidence>
<evidence type="ECO:0000256" key="4">
    <source>
        <dbReference type="ARBA" id="ARBA00022553"/>
    </source>
</evidence>
<dbReference type="InterPro" id="IPR004358">
    <property type="entry name" value="Sig_transdc_His_kin-like_C"/>
</dbReference>
<dbReference type="InterPro" id="IPR003594">
    <property type="entry name" value="HATPase_dom"/>
</dbReference>
<dbReference type="SUPFAM" id="SSF47384">
    <property type="entry name" value="Homodimeric domain of signal transducing histidine kinase"/>
    <property type="match status" value="1"/>
</dbReference>
<dbReference type="Gene3D" id="1.10.287.130">
    <property type="match status" value="1"/>
</dbReference>
<evidence type="ECO:0000256" key="7">
    <source>
        <dbReference type="ARBA" id="ARBA00023012"/>
    </source>
</evidence>
<keyword evidence="7" id="KW-0902">Two-component regulatory system</keyword>
<comment type="subcellular location">
    <subcellularLocation>
        <location evidence="2">Cell membrane</location>
    </subcellularLocation>
</comment>
<organism evidence="10 11">
    <name type="scientific">Actinomyces ruminicola</name>
    <dbReference type="NCBI Taxonomy" id="332524"/>
    <lineage>
        <taxon>Bacteria</taxon>
        <taxon>Bacillati</taxon>
        <taxon>Actinomycetota</taxon>
        <taxon>Actinomycetes</taxon>
        <taxon>Actinomycetales</taxon>
        <taxon>Actinomycetaceae</taxon>
        <taxon>Actinomyces</taxon>
    </lineage>
</organism>
<feature type="region of interest" description="Disordered" evidence="8">
    <location>
        <begin position="277"/>
        <end position="297"/>
    </location>
</feature>
<evidence type="ECO:0000256" key="3">
    <source>
        <dbReference type="ARBA" id="ARBA00012438"/>
    </source>
</evidence>
<evidence type="ECO:0000256" key="2">
    <source>
        <dbReference type="ARBA" id="ARBA00004236"/>
    </source>
</evidence>
<dbReference type="AlphaFoldDB" id="A0A1G9WZE1"/>
<dbReference type="PROSITE" id="PS50109">
    <property type="entry name" value="HIS_KIN"/>
    <property type="match status" value="1"/>
</dbReference>
<dbReference type="SUPFAM" id="SSF55874">
    <property type="entry name" value="ATPase domain of HSP90 chaperone/DNA topoisomerase II/histidine kinase"/>
    <property type="match status" value="1"/>
</dbReference>
<gene>
    <name evidence="10" type="ORF">SAMN04487766_108113</name>
</gene>
<dbReference type="Pfam" id="PF02518">
    <property type="entry name" value="HATPase_c"/>
    <property type="match status" value="1"/>
</dbReference>
<evidence type="ECO:0000256" key="1">
    <source>
        <dbReference type="ARBA" id="ARBA00000085"/>
    </source>
</evidence>
<keyword evidence="6 10" id="KW-0418">Kinase</keyword>
<dbReference type="SMART" id="SM00387">
    <property type="entry name" value="HATPase_c"/>
    <property type="match status" value="1"/>
</dbReference>
<keyword evidence="4" id="KW-0597">Phosphoprotein</keyword>
<dbReference type="PANTHER" id="PTHR43711:SF28">
    <property type="entry name" value="SENSOR HISTIDINE KINASE YXDK"/>
    <property type="match status" value="1"/>
</dbReference>
<dbReference type="GO" id="GO:0000155">
    <property type="term" value="F:phosphorelay sensor kinase activity"/>
    <property type="evidence" value="ECO:0007669"/>
    <property type="project" value="InterPro"/>
</dbReference>
<dbReference type="CDD" id="cd00075">
    <property type="entry name" value="HATPase"/>
    <property type="match status" value="1"/>
</dbReference>
<dbReference type="EMBL" id="FNHU01000008">
    <property type="protein sequence ID" value="SDM89924.1"/>
    <property type="molecule type" value="Genomic_DNA"/>
</dbReference>
<protein>
    <recommendedName>
        <fullName evidence="3">histidine kinase</fullName>
        <ecNumber evidence="3">2.7.13.3</ecNumber>
    </recommendedName>
</protein>
<dbReference type="Proteomes" id="UP000199671">
    <property type="component" value="Unassembled WGS sequence"/>
</dbReference>